<dbReference type="InterPro" id="IPR004090">
    <property type="entry name" value="Chemotax_Me-accpt_rcpt"/>
</dbReference>
<dbReference type="GO" id="GO:0004888">
    <property type="term" value="F:transmembrane signaling receptor activity"/>
    <property type="evidence" value="ECO:0007669"/>
    <property type="project" value="InterPro"/>
</dbReference>
<evidence type="ECO:0000256" key="6">
    <source>
        <dbReference type="SAM" id="Phobius"/>
    </source>
</evidence>
<dbReference type="InterPro" id="IPR003660">
    <property type="entry name" value="HAMP_dom"/>
</dbReference>
<dbReference type="InterPro" id="IPR004089">
    <property type="entry name" value="MCPsignal_dom"/>
</dbReference>
<comment type="caution">
    <text evidence="9">The sequence shown here is derived from an EMBL/GenBank/DDBJ whole genome shotgun (WGS) entry which is preliminary data.</text>
</comment>
<dbReference type="RefSeq" id="WP_186916571.1">
    <property type="nucleotide sequence ID" value="NZ_JACOFZ010000003.1"/>
</dbReference>
<keyword evidence="6" id="KW-1133">Transmembrane helix</keyword>
<evidence type="ECO:0000313" key="9">
    <source>
        <dbReference type="EMBL" id="MBC3881762.1"/>
    </source>
</evidence>
<organism evidence="9 10">
    <name type="scientific">Undibacterium nitidum</name>
    <dbReference type="NCBI Taxonomy" id="2762298"/>
    <lineage>
        <taxon>Bacteria</taxon>
        <taxon>Pseudomonadati</taxon>
        <taxon>Pseudomonadota</taxon>
        <taxon>Betaproteobacteria</taxon>
        <taxon>Burkholderiales</taxon>
        <taxon>Oxalobacteraceae</taxon>
        <taxon>Undibacterium</taxon>
    </lineage>
</organism>
<dbReference type="Pfam" id="PF00672">
    <property type="entry name" value="HAMP"/>
    <property type="match status" value="1"/>
</dbReference>
<dbReference type="PANTHER" id="PTHR43531">
    <property type="entry name" value="PROTEIN ICFG"/>
    <property type="match status" value="1"/>
</dbReference>
<feature type="transmembrane region" description="Helical" evidence="6">
    <location>
        <begin position="20"/>
        <end position="40"/>
    </location>
</feature>
<evidence type="ECO:0000256" key="2">
    <source>
        <dbReference type="ARBA" id="ARBA00022481"/>
    </source>
</evidence>
<dbReference type="PROSITE" id="PS50885">
    <property type="entry name" value="HAMP"/>
    <property type="match status" value="1"/>
</dbReference>
<feature type="region of interest" description="Disordered" evidence="5">
    <location>
        <begin position="660"/>
        <end position="679"/>
    </location>
</feature>
<dbReference type="Proteomes" id="UP000627446">
    <property type="component" value="Unassembled WGS sequence"/>
</dbReference>
<dbReference type="AlphaFoldDB" id="A0A923KU03"/>
<dbReference type="PROSITE" id="PS50111">
    <property type="entry name" value="CHEMOTAXIS_TRANSDUC_2"/>
    <property type="match status" value="1"/>
</dbReference>
<keyword evidence="6" id="KW-0472">Membrane</keyword>
<proteinExistence type="inferred from homology"/>
<reference evidence="9" key="1">
    <citation type="submission" date="2020-08" db="EMBL/GenBank/DDBJ databases">
        <title>Novel species isolated from subtropical streams in China.</title>
        <authorList>
            <person name="Lu H."/>
        </authorList>
    </citation>
    <scope>NUCLEOTIDE SEQUENCE</scope>
    <source>
        <strain evidence="9">LX22W</strain>
    </source>
</reference>
<accession>A0A923KU03</accession>
<keyword evidence="10" id="KW-1185">Reference proteome</keyword>
<evidence type="ECO:0000313" key="10">
    <source>
        <dbReference type="Proteomes" id="UP000627446"/>
    </source>
</evidence>
<evidence type="ECO:0000256" key="4">
    <source>
        <dbReference type="PROSITE-ProRule" id="PRU00284"/>
    </source>
</evidence>
<dbReference type="SMART" id="SM00304">
    <property type="entry name" value="HAMP"/>
    <property type="match status" value="1"/>
</dbReference>
<dbReference type="Gene3D" id="1.10.287.950">
    <property type="entry name" value="Methyl-accepting chemotaxis protein"/>
    <property type="match status" value="1"/>
</dbReference>
<comment type="similarity">
    <text evidence="3">Belongs to the methyl-accepting chemotaxis (MCP) protein family.</text>
</comment>
<dbReference type="GO" id="GO:0007165">
    <property type="term" value="P:signal transduction"/>
    <property type="evidence" value="ECO:0007669"/>
    <property type="project" value="UniProtKB-KW"/>
</dbReference>
<dbReference type="GO" id="GO:0005886">
    <property type="term" value="C:plasma membrane"/>
    <property type="evidence" value="ECO:0007669"/>
    <property type="project" value="TreeGrafter"/>
</dbReference>
<feature type="domain" description="HAMP" evidence="8">
    <location>
        <begin position="342"/>
        <end position="394"/>
    </location>
</feature>
<dbReference type="FunFam" id="1.10.287.950:FF:000001">
    <property type="entry name" value="Methyl-accepting chemotaxis sensory transducer"/>
    <property type="match status" value="1"/>
</dbReference>
<keyword evidence="4" id="KW-0807">Transducer</keyword>
<dbReference type="CDD" id="cd11386">
    <property type="entry name" value="MCP_signal"/>
    <property type="match status" value="1"/>
</dbReference>
<feature type="region of interest" description="Disordered" evidence="5">
    <location>
        <begin position="414"/>
        <end position="433"/>
    </location>
</feature>
<dbReference type="PRINTS" id="PR00260">
    <property type="entry name" value="CHEMTRNSDUCR"/>
</dbReference>
<comment type="subcellular location">
    <subcellularLocation>
        <location evidence="1">Membrane</location>
    </subcellularLocation>
</comment>
<name>A0A923KU03_9BURK</name>
<dbReference type="PANTHER" id="PTHR43531:SF14">
    <property type="entry name" value="METHYL-ACCEPTING CHEMOTAXIS PROTEIN I-RELATED"/>
    <property type="match status" value="1"/>
</dbReference>
<dbReference type="InterPro" id="IPR051310">
    <property type="entry name" value="MCP_chemotaxis"/>
</dbReference>
<keyword evidence="6" id="KW-0812">Transmembrane</keyword>
<feature type="domain" description="Methyl-accepting transducer" evidence="7">
    <location>
        <begin position="399"/>
        <end position="628"/>
    </location>
</feature>
<dbReference type="SUPFAM" id="SSF58104">
    <property type="entry name" value="Methyl-accepting chemotaxis protein (MCP) signaling domain"/>
    <property type="match status" value="1"/>
</dbReference>
<evidence type="ECO:0000256" key="1">
    <source>
        <dbReference type="ARBA" id="ARBA00004370"/>
    </source>
</evidence>
<dbReference type="SMART" id="SM00283">
    <property type="entry name" value="MA"/>
    <property type="match status" value="1"/>
</dbReference>
<dbReference type="GO" id="GO:0006935">
    <property type="term" value="P:chemotaxis"/>
    <property type="evidence" value="ECO:0007669"/>
    <property type="project" value="InterPro"/>
</dbReference>
<evidence type="ECO:0000259" key="8">
    <source>
        <dbReference type="PROSITE" id="PS50885"/>
    </source>
</evidence>
<protein>
    <submittedName>
        <fullName evidence="9">HAMP domain-containing protein</fullName>
    </submittedName>
</protein>
<gene>
    <name evidence="9" type="ORF">H8K36_10285</name>
</gene>
<keyword evidence="2" id="KW-0488">Methylation</keyword>
<dbReference type="EMBL" id="JACOFZ010000003">
    <property type="protein sequence ID" value="MBC3881762.1"/>
    <property type="molecule type" value="Genomic_DNA"/>
</dbReference>
<evidence type="ECO:0000259" key="7">
    <source>
        <dbReference type="PROSITE" id="PS50111"/>
    </source>
</evidence>
<sequence>MQTLLQPGIHWIRRFRLLPKFLIVAVLFAGPASLITGLLVHELNKSITLVEQEKAGVVSLTQVQQLQSSVQAYRAWTHLAMAGNGNAKERSQKLATEIEQKISSLQLNIKPLGSPAIEKLFAEVNTLWGSTRNLAPNSKSREQYQSSSALLTQLEKLHTRIADDQKLSLDPQVDTYYLINLFSKTIPELNANLLDTASRSSPYIDTGLMEANEDVLINANILLAQRDLPRFQAQIQAAINVAPSLQNLNKASAEIYAHNQVFLDRTKNEILNTLNQTSSTAFLESGLAVSQEWQQLNEALAVILKDKFEQRMRAHLWDRNAIVAGICLMLILASYLLASFYFSFSNQVRSLSAAALQISQGDLSQTLSADGKDELAQLQGEFEQMRLVLAKLVEEIRDGTSNIALASQEIANGNSDLSNRTEQQAHSLGQTSNSMEELTTTVQQNTNSAQDANKQARNATEIAKQGGEMVDQLVIMMEAIQVSSQKINDIIGVIDGIAFQTNILALNAAVEAARAGEQGRGFAVVATEVRNLAQRSASAAKEIKELIVASVDQVKAGNKQVLATGETMRKIVLSIDAVSGNMQEITHASVEQGEGIQMVNVTLGQLDEITQQNAALVEEAAAAADSLHQQAEVLAQAVSSFKLSKLKNSSTEFLIVEGGSKRMRSSKQDQRRPRAILST</sequence>
<evidence type="ECO:0000256" key="5">
    <source>
        <dbReference type="SAM" id="MobiDB-lite"/>
    </source>
</evidence>
<dbReference type="CDD" id="cd06225">
    <property type="entry name" value="HAMP"/>
    <property type="match status" value="1"/>
</dbReference>
<dbReference type="Pfam" id="PF00015">
    <property type="entry name" value="MCPsignal"/>
    <property type="match status" value="1"/>
</dbReference>
<evidence type="ECO:0000256" key="3">
    <source>
        <dbReference type="ARBA" id="ARBA00029447"/>
    </source>
</evidence>
<feature type="transmembrane region" description="Helical" evidence="6">
    <location>
        <begin position="321"/>
        <end position="342"/>
    </location>
</feature>